<evidence type="ECO:0000313" key="4">
    <source>
        <dbReference type="EMBL" id="CAL8093118.1"/>
    </source>
</evidence>
<organism evidence="4 5">
    <name type="scientific">Orchesella dallaii</name>
    <dbReference type="NCBI Taxonomy" id="48710"/>
    <lineage>
        <taxon>Eukaryota</taxon>
        <taxon>Metazoa</taxon>
        <taxon>Ecdysozoa</taxon>
        <taxon>Arthropoda</taxon>
        <taxon>Hexapoda</taxon>
        <taxon>Collembola</taxon>
        <taxon>Entomobryomorpha</taxon>
        <taxon>Entomobryoidea</taxon>
        <taxon>Orchesellidae</taxon>
        <taxon>Orchesellinae</taxon>
        <taxon>Orchesella</taxon>
    </lineage>
</organism>
<accession>A0ABP1Q883</accession>
<evidence type="ECO:0000256" key="2">
    <source>
        <dbReference type="SAM" id="Phobius"/>
    </source>
</evidence>
<feature type="domain" description="J" evidence="3">
    <location>
        <begin position="327"/>
        <end position="395"/>
    </location>
</feature>
<evidence type="ECO:0000256" key="1">
    <source>
        <dbReference type="SAM" id="MobiDB-lite"/>
    </source>
</evidence>
<feature type="region of interest" description="Disordered" evidence="1">
    <location>
        <begin position="299"/>
        <end position="321"/>
    </location>
</feature>
<evidence type="ECO:0000259" key="3">
    <source>
        <dbReference type="PROSITE" id="PS50076"/>
    </source>
</evidence>
<protein>
    <recommendedName>
        <fullName evidence="3">J domain-containing protein</fullName>
    </recommendedName>
</protein>
<dbReference type="PROSITE" id="PS50076">
    <property type="entry name" value="DNAJ_2"/>
    <property type="match status" value="1"/>
</dbReference>
<keyword evidence="2" id="KW-0472">Membrane</keyword>
<sequence>MNLSRQLFLNWKMATNRYNTTTNTVSIFALLAIIIVNINSFEIIIRHTPTKTIKFNASDNFEIRTQFSDATQTHLELDSAKLWLLEPLDACQLPRKPPSLSNLHIYSSKESDSASPTIPETRWVALITGSGDCDLKTKAIHVAEAGYAHVIVKITHPEVVFGYSNLYNDSEIKIGISLLNPDDWDIIQKYVHPKPYVILIPPLPTPTTPIRNTAAWFTFISSILEFVDLIIKYPYTLITTIDSLISRCFKELILSPLKLDNASVRDVGYAFICFLIPVCLIFGPLVTALFVFADRHPPERRSRSQQNDTAPPPREPRNDSQLPYQSAYRKILGLSSYAPLTKKEIETAYRREALLYHPDKHYGKDETEVKKMEGKFILLKEAKEQLLKHAHDESEE</sequence>
<reference evidence="4 5" key="1">
    <citation type="submission" date="2024-08" db="EMBL/GenBank/DDBJ databases">
        <authorList>
            <person name="Cucini C."/>
            <person name="Frati F."/>
        </authorList>
    </citation>
    <scope>NUCLEOTIDE SEQUENCE [LARGE SCALE GENOMIC DNA]</scope>
</reference>
<evidence type="ECO:0000313" key="5">
    <source>
        <dbReference type="Proteomes" id="UP001642540"/>
    </source>
</evidence>
<proteinExistence type="predicted"/>
<comment type="caution">
    <text evidence="4">The sequence shown here is derived from an EMBL/GenBank/DDBJ whole genome shotgun (WGS) entry which is preliminary data.</text>
</comment>
<dbReference type="SMART" id="SM00271">
    <property type="entry name" value="DnaJ"/>
    <property type="match status" value="1"/>
</dbReference>
<gene>
    <name evidence="4" type="ORF">ODALV1_LOCUS8414</name>
</gene>
<dbReference type="Proteomes" id="UP001642540">
    <property type="component" value="Unassembled WGS sequence"/>
</dbReference>
<feature type="transmembrane region" description="Helical" evidence="2">
    <location>
        <begin position="267"/>
        <end position="293"/>
    </location>
</feature>
<dbReference type="EMBL" id="CAXLJM020000026">
    <property type="protein sequence ID" value="CAL8093118.1"/>
    <property type="molecule type" value="Genomic_DNA"/>
</dbReference>
<feature type="transmembrane region" description="Helical" evidence="2">
    <location>
        <begin position="25"/>
        <end position="45"/>
    </location>
</feature>
<dbReference type="Pfam" id="PF00226">
    <property type="entry name" value="DnaJ"/>
    <property type="match status" value="1"/>
</dbReference>
<dbReference type="InterPro" id="IPR001623">
    <property type="entry name" value="DnaJ_domain"/>
</dbReference>
<keyword evidence="2" id="KW-1133">Transmembrane helix</keyword>
<dbReference type="InterPro" id="IPR036869">
    <property type="entry name" value="J_dom_sf"/>
</dbReference>
<dbReference type="CDD" id="cd06257">
    <property type="entry name" value="DnaJ"/>
    <property type="match status" value="1"/>
</dbReference>
<keyword evidence="2" id="KW-0812">Transmembrane</keyword>
<keyword evidence="5" id="KW-1185">Reference proteome</keyword>
<dbReference type="SUPFAM" id="SSF46565">
    <property type="entry name" value="Chaperone J-domain"/>
    <property type="match status" value="1"/>
</dbReference>
<name>A0ABP1Q883_9HEXA</name>
<dbReference type="Gene3D" id="1.10.287.110">
    <property type="entry name" value="DnaJ domain"/>
    <property type="match status" value="1"/>
</dbReference>